<dbReference type="RefSeq" id="WP_313975858.1">
    <property type="nucleotide sequence ID" value="NZ_JASJOS010000002.1"/>
</dbReference>
<comment type="caution">
    <text evidence="2">The sequence shown here is derived from an EMBL/GenBank/DDBJ whole genome shotgun (WGS) entry which is preliminary data.</text>
</comment>
<dbReference type="InterPro" id="IPR031321">
    <property type="entry name" value="UCP012641"/>
</dbReference>
<accession>A0AAE3QJ32</accession>
<reference evidence="2" key="1">
    <citation type="submission" date="2023-05" db="EMBL/GenBank/DDBJ databases">
        <authorList>
            <person name="Zhang X."/>
        </authorList>
    </citation>
    <scope>NUCLEOTIDE SEQUENCE</scope>
    <source>
        <strain evidence="2">YF14B1</strain>
    </source>
</reference>
<dbReference type="Gene3D" id="3.40.390.70">
    <property type="match status" value="1"/>
</dbReference>
<feature type="domain" description="Zinc-ribbon" evidence="1">
    <location>
        <begin position="4"/>
        <end position="95"/>
    </location>
</feature>
<dbReference type="Pfam" id="PF15887">
    <property type="entry name" value="Peptidase_Mx"/>
    <property type="match status" value="1"/>
</dbReference>
<organism evidence="2 3">
    <name type="scientific">Xanthocytophaga flava</name>
    <dbReference type="NCBI Taxonomy" id="3048013"/>
    <lineage>
        <taxon>Bacteria</taxon>
        <taxon>Pseudomonadati</taxon>
        <taxon>Bacteroidota</taxon>
        <taxon>Cytophagia</taxon>
        <taxon>Cytophagales</taxon>
        <taxon>Rhodocytophagaceae</taxon>
        <taxon>Xanthocytophaga</taxon>
    </lineage>
</organism>
<sequence length="361" mass="41461">MNTYTCKCNNTLHFENSQCVSCLREVGWCPECQGIRAMEPIDGTSYTCLNCNTQLRKCTNYAVHQVCNRCVHDEGDHTHEFCDYCKFNDVIPDISNPKNKERWYLIEVAKRRLLYNLDILKLPYGTAAEGFELPLSFDFKEDIVIPDPSGSGTIEEKVYTGHADGKITINITEADPVEREKLRVDFGEPHRTLIGHFRHEIAHYYWQLLVQGKCEDSFKQVFGDHENPSYTDAMNSYYQNGPKPNWQTDYISAYATMHPWEDFAETFGAYLDMVAVLDTAEHVALTINEPIENSGNELLNMLQRYELLGIKINEMNRTMGLLDLVPEVFTAGVVRKMQFIHWLVKKSSMLLRMPAQQTVGA</sequence>
<dbReference type="EMBL" id="JASJOS010000002">
    <property type="protein sequence ID" value="MDJ1479556.1"/>
    <property type="molecule type" value="Genomic_DNA"/>
</dbReference>
<dbReference type="Proteomes" id="UP001241110">
    <property type="component" value="Unassembled WGS sequence"/>
</dbReference>
<dbReference type="AlphaFoldDB" id="A0AAE3QJ32"/>
<proteinExistence type="predicted"/>
<evidence type="ECO:0000259" key="1">
    <source>
        <dbReference type="Pfam" id="PF10005"/>
    </source>
</evidence>
<gene>
    <name evidence="2" type="ORF">QNI16_03610</name>
</gene>
<dbReference type="InterPro" id="IPR011201">
    <property type="entry name" value="Zinc-ribbon_6_bact"/>
</dbReference>
<evidence type="ECO:0000313" key="2">
    <source>
        <dbReference type="EMBL" id="MDJ1479556.1"/>
    </source>
</evidence>
<dbReference type="PIRSF" id="PIRSF012641">
    <property type="entry name" value="UCP012641"/>
    <property type="match status" value="1"/>
</dbReference>
<dbReference type="Pfam" id="PF10005">
    <property type="entry name" value="Zn_ribbon_DZR_6"/>
    <property type="match status" value="1"/>
</dbReference>
<name>A0AAE3QJ32_9BACT</name>
<evidence type="ECO:0000313" key="3">
    <source>
        <dbReference type="Proteomes" id="UP001241110"/>
    </source>
</evidence>
<protein>
    <submittedName>
        <fullName evidence="2">Zinc-binding metallopeptidase</fullName>
    </submittedName>
</protein>